<dbReference type="PANTHER" id="PTHR47784">
    <property type="entry name" value="STEROL UPTAKE CONTROL PROTEIN 2"/>
    <property type="match status" value="1"/>
</dbReference>
<dbReference type="CDD" id="cd00067">
    <property type="entry name" value="GAL4"/>
    <property type="match status" value="1"/>
</dbReference>
<reference evidence="2 3" key="1">
    <citation type="submission" date="2024-05" db="EMBL/GenBank/DDBJ databases">
        <title>A draft genome resource for the thread blight pathogen Marasmius tenuissimus strain MS-2.</title>
        <authorList>
            <person name="Yulfo-Soto G.E."/>
            <person name="Baruah I.K."/>
            <person name="Amoako-Attah I."/>
            <person name="Bukari Y."/>
            <person name="Meinhardt L.W."/>
            <person name="Bailey B.A."/>
            <person name="Cohen S.P."/>
        </authorList>
    </citation>
    <scope>NUCLEOTIDE SEQUENCE [LARGE SCALE GENOMIC DNA]</scope>
    <source>
        <strain evidence="2 3">MS-2</strain>
    </source>
</reference>
<dbReference type="Pfam" id="PF00172">
    <property type="entry name" value="Zn_clus"/>
    <property type="match status" value="1"/>
</dbReference>
<dbReference type="SMART" id="SM00066">
    <property type="entry name" value="GAL4"/>
    <property type="match status" value="1"/>
</dbReference>
<dbReference type="InterPro" id="IPR036864">
    <property type="entry name" value="Zn2-C6_fun-type_DNA-bd_sf"/>
</dbReference>
<organism evidence="2 3">
    <name type="scientific">Marasmius tenuissimus</name>
    <dbReference type="NCBI Taxonomy" id="585030"/>
    <lineage>
        <taxon>Eukaryota</taxon>
        <taxon>Fungi</taxon>
        <taxon>Dikarya</taxon>
        <taxon>Basidiomycota</taxon>
        <taxon>Agaricomycotina</taxon>
        <taxon>Agaricomycetes</taxon>
        <taxon>Agaricomycetidae</taxon>
        <taxon>Agaricales</taxon>
        <taxon>Marasmiineae</taxon>
        <taxon>Marasmiaceae</taxon>
        <taxon>Marasmius</taxon>
    </lineage>
</organism>
<dbReference type="Pfam" id="PF11951">
    <property type="entry name" value="Fungal_trans_2"/>
    <property type="match status" value="1"/>
</dbReference>
<dbReference type="Gene3D" id="4.10.240.10">
    <property type="entry name" value="Zn(2)-C6 fungal-type DNA-binding domain"/>
    <property type="match status" value="1"/>
</dbReference>
<keyword evidence="3" id="KW-1185">Reference proteome</keyword>
<dbReference type="InterPro" id="IPR021858">
    <property type="entry name" value="Fun_TF"/>
</dbReference>
<accession>A0ABR3A2V7</accession>
<name>A0ABR3A2V7_9AGAR</name>
<evidence type="ECO:0000313" key="3">
    <source>
        <dbReference type="Proteomes" id="UP001437256"/>
    </source>
</evidence>
<proteinExistence type="predicted"/>
<dbReference type="EMBL" id="JBBXMP010000019">
    <property type="protein sequence ID" value="KAL0068327.1"/>
    <property type="molecule type" value="Genomic_DNA"/>
</dbReference>
<dbReference type="InterPro" id="IPR053157">
    <property type="entry name" value="Sterol_Uptake_Regulator"/>
</dbReference>
<dbReference type="PANTHER" id="PTHR47784:SF5">
    <property type="entry name" value="STEROL UPTAKE CONTROL PROTEIN 2"/>
    <property type="match status" value="1"/>
</dbReference>
<dbReference type="SUPFAM" id="SSF57701">
    <property type="entry name" value="Zn2/Cys6 DNA-binding domain"/>
    <property type="match status" value="1"/>
</dbReference>
<feature type="domain" description="Zn(2)-C6 fungal-type" evidence="1">
    <location>
        <begin position="20"/>
        <end position="50"/>
    </location>
</feature>
<evidence type="ECO:0000313" key="2">
    <source>
        <dbReference type="EMBL" id="KAL0068327.1"/>
    </source>
</evidence>
<dbReference type="InterPro" id="IPR001138">
    <property type="entry name" value="Zn2Cys6_DnaBD"/>
</dbReference>
<protein>
    <recommendedName>
        <fullName evidence="1">Zn(2)-C6 fungal-type domain-containing protein</fullName>
    </recommendedName>
</protein>
<dbReference type="PROSITE" id="PS00463">
    <property type="entry name" value="ZN2_CY6_FUNGAL_1"/>
    <property type="match status" value="1"/>
</dbReference>
<dbReference type="PROSITE" id="PS50048">
    <property type="entry name" value="ZN2_CY6_FUNGAL_2"/>
    <property type="match status" value="1"/>
</dbReference>
<dbReference type="Proteomes" id="UP001437256">
    <property type="component" value="Unassembled WGS sequence"/>
</dbReference>
<sequence length="429" mass="48499">MSDPASIKKVIRSHKKSRTGCVQCKKRRVKCDERRPICGTCERRKTDCVFIERSKPSEDDSPSSSSTKPELIVARRQTAELQLARKSPTPPPFSTLDTTTLKLFHHWCMITSGTLAHSSSALYGVQHTIPQIAFGQPGLMHALLAIAASHMHHLLSPQSLSADLDYNSLSIMHKSSAAQHIRTIQDPDIHLLLIGFLTVLEYADTSGRDIFSLITSIYNNFHGRFFVKQPMIAAMGLYSRKPGQPLKVDVQNQAEYQQHLKLPFPQSLNSIHLPASEYAWPEPEEVQDPDISEIYRGAVEALMGSWYLFQRQGSEITAAISWFARFSEEFYRFLVVERRQRALVLLYHYCSMLTWLTEQAEVCWWASGQAGLSNYSGYVWFLLKEEWAMCTTTAATVEQQLYQAQIAQMAHNPAPAGTEEAFKISEPIS</sequence>
<evidence type="ECO:0000259" key="1">
    <source>
        <dbReference type="PROSITE" id="PS50048"/>
    </source>
</evidence>
<comment type="caution">
    <text evidence="2">The sequence shown here is derived from an EMBL/GenBank/DDBJ whole genome shotgun (WGS) entry which is preliminary data.</text>
</comment>
<gene>
    <name evidence="2" type="ORF">AAF712_004714</name>
</gene>